<accession>A0A6I6JEY2</accession>
<dbReference type="GO" id="GO:0000160">
    <property type="term" value="P:phosphorelay signal transduction system"/>
    <property type="evidence" value="ECO:0007669"/>
    <property type="project" value="UniProtKB-KW"/>
</dbReference>
<dbReference type="PROSITE" id="PS50112">
    <property type="entry name" value="PAS"/>
    <property type="match status" value="3"/>
</dbReference>
<dbReference type="InterPro" id="IPR013767">
    <property type="entry name" value="PAS_fold"/>
</dbReference>
<dbReference type="InterPro" id="IPR029151">
    <property type="entry name" value="Sensor-like_sf"/>
</dbReference>
<dbReference type="SUPFAM" id="SSF55073">
    <property type="entry name" value="Nucleotide cyclase"/>
    <property type="match status" value="1"/>
</dbReference>
<proteinExistence type="predicted"/>
<evidence type="ECO:0000256" key="1">
    <source>
        <dbReference type="ARBA" id="ARBA00004370"/>
    </source>
</evidence>
<dbReference type="EMBL" id="CP046400">
    <property type="protein sequence ID" value="QGY39739.1"/>
    <property type="molecule type" value="Genomic_DNA"/>
</dbReference>
<dbReference type="InterPro" id="IPR035965">
    <property type="entry name" value="PAS-like_dom_sf"/>
</dbReference>
<evidence type="ECO:0000256" key="3">
    <source>
        <dbReference type="ARBA" id="ARBA00022679"/>
    </source>
</evidence>
<evidence type="ECO:0000259" key="9">
    <source>
        <dbReference type="PROSITE" id="PS50113"/>
    </source>
</evidence>
<dbReference type="InterPro" id="IPR000160">
    <property type="entry name" value="GGDEF_dom"/>
</dbReference>
<dbReference type="Pfam" id="PF00989">
    <property type="entry name" value="PAS"/>
    <property type="match status" value="1"/>
</dbReference>
<evidence type="ECO:0000256" key="4">
    <source>
        <dbReference type="ARBA" id="ARBA00022741"/>
    </source>
</evidence>
<feature type="domain" description="PAC" evidence="9">
    <location>
        <begin position="429"/>
        <end position="479"/>
    </location>
</feature>
<organism evidence="11 12">
    <name type="scientific">Pseudodesulfovibrio cashew</name>
    <dbReference type="NCBI Taxonomy" id="2678688"/>
    <lineage>
        <taxon>Bacteria</taxon>
        <taxon>Pseudomonadati</taxon>
        <taxon>Thermodesulfobacteriota</taxon>
        <taxon>Desulfovibrionia</taxon>
        <taxon>Desulfovibrionales</taxon>
        <taxon>Desulfovibrionaceae</taxon>
    </lineage>
</organism>
<dbReference type="AlphaFoldDB" id="A0A6I6JEY2"/>
<dbReference type="GO" id="GO:0005524">
    <property type="term" value="F:ATP binding"/>
    <property type="evidence" value="ECO:0007669"/>
    <property type="project" value="UniProtKB-KW"/>
</dbReference>
<dbReference type="CDD" id="cd01949">
    <property type="entry name" value="GGDEF"/>
    <property type="match status" value="1"/>
</dbReference>
<keyword evidence="3" id="KW-0808">Transferase</keyword>
<dbReference type="PANTHER" id="PTHR44757:SF2">
    <property type="entry name" value="BIOFILM ARCHITECTURE MAINTENANCE PROTEIN MBAA"/>
    <property type="match status" value="1"/>
</dbReference>
<evidence type="ECO:0000259" key="10">
    <source>
        <dbReference type="PROSITE" id="PS50887"/>
    </source>
</evidence>
<dbReference type="SUPFAM" id="SSF55785">
    <property type="entry name" value="PYP-like sensor domain (PAS domain)"/>
    <property type="match status" value="4"/>
</dbReference>
<dbReference type="Pfam" id="PF13426">
    <property type="entry name" value="PAS_9"/>
    <property type="match status" value="1"/>
</dbReference>
<feature type="domain" description="PAS" evidence="8">
    <location>
        <begin position="480"/>
        <end position="550"/>
    </location>
</feature>
<keyword evidence="2" id="KW-0597">Phosphoprotein</keyword>
<dbReference type="PROSITE" id="PS50113">
    <property type="entry name" value="PAC"/>
    <property type="match status" value="4"/>
</dbReference>
<keyword evidence="12" id="KW-1185">Reference proteome</keyword>
<dbReference type="SMART" id="SM00086">
    <property type="entry name" value="PAC"/>
    <property type="match status" value="4"/>
</dbReference>
<dbReference type="Pfam" id="PF08448">
    <property type="entry name" value="PAS_4"/>
    <property type="match status" value="2"/>
</dbReference>
<feature type="domain" description="GGDEF" evidence="10">
    <location>
        <begin position="887"/>
        <end position="1018"/>
    </location>
</feature>
<keyword evidence="5" id="KW-0418">Kinase</keyword>
<dbReference type="PANTHER" id="PTHR44757">
    <property type="entry name" value="DIGUANYLATE CYCLASE DGCP"/>
    <property type="match status" value="1"/>
</dbReference>
<evidence type="ECO:0000313" key="12">
    <source>
        <dbReference type="Proteomes" id="UP000428328"/>
    </source>
</evidence>
<name>A0A6I6JEY2_9BACT</name>
<dbReference type="FunFam" id="3.30.70.270:FF:000001">
    <property type="entry name" value="Diguanylate cyclase domain protein"/>
    <property type="match status" value="1"/>
</dbReference>
<dbReference type="GO" id="GO:0016301">
    <property type="term" value="F:kinase activity"/>
    <property type="evidence" value="ECO:0007669"/>
    <property type="project" value="UniProtKB-KW"/>
</dbReference>
<dbReference type="InterPro" id="IPR013656">
    <property type="entry name" value="PAS_4"/>
</dbReference>
<dbReference type="SUPFAM" id="SSF103190">
    <property type="entry name" value="Sensory domain-like"/>
    <property type="match status" value="2"/>
</dbReference>
<dbReference type="Pfam" id="PF00990">
    <property type="entry name" value="GGDEF"/>
    <property type="match status" value="1"/>
</dbReference>
<evidence type="ECO:0000256" key="2">
    <source>
        <dbReference type="ARBA" id="ARBA00022553"/>
    </source>
</evidence>
<evidence type="ECO:0000313" key="11">
    <source>
        <dbReference type="EMBL" id="QGY39739.1"/>
    </source>
</evidence>
<dbReference type="Gene3D" id="3.30.70.270">
    <property type="match status" value="1"/>
</dbReference>
<dbReference type="InterPro" id="IPR043128">
    <property type="entry name" value="Rev_trsase/Diguanyl_cyclase"/>
</dbReference>
<dbReference type="NCBIfam" id="TIGR00254">
    <property type="entry name" value="GGDEF"/>
    <property type="match status" value="1"/>
</dbReference>
<evidence type="ECO:0000256" key="6">
    <source>
        <dbReference type="ARBA" id="ARBA00022840"/>
    </source>
</evidence>
<dbReference type="InterPro" id="IPR000014">
    <property type="entry name" value="PAS"/>
</dbReference>
<dbReference type="Pfam" id="PF21623">
    <property type="entry name" value="HK_sensor_dom_bact"/>
    <property type="match status" value="1"/>
</dbReference>
<dbReference type="SMART" id="SM00267">
    <property type="entry name" value="GGDEF"/>
    <property type="match status" value="1"/>
</dbReference>
<keyword evidence="7" id="KW-0902">Two-component regulatory system</keyword>
<dbReference type="InterPro" id="IPR000700">
    <property type="entry name" value="PAS-assoc_C"/>
</dbReference>
<gene>
    <name evidence="11" type="ORF">GM415_06270</name>
</gene>
<keyword evidence="6" id="KW-0067">ATP-binding</keyword>
<comment type="subcellular location">
    <subcellularLocation>
        <location evidence="1">Membrane</location>
    </subcellularLocation>
</comment>
<feature type="domain" description="PAC" evidence="9">
    <location>
        <begin position="548"/>
        <end position="600"/>
    </location>
</feature>
<evidence type="ECO:0000256" key="5">
    <source>
        <dbReference type="ARBA" id="ARBA00022777"/>
    </source>
</evidence>
<reference evidence="11 12" key="1">
    <citation type="submission" date="2019-11" db="EMBL/GenBank/DDBJ databases">
        <authorList>
            <person name="Zheng R.K."/>
            <person name="Sun C.M."/>
        </authorList>
    </citation>
    <scope>NUCLEOTIDE SEQUENCE [LARGE SCALE GENOMIC DNA]</scope>
    <source>
        <strain evidence="11 12">SRB007</strain>
    </source>
</reference>
<evidence type="ECO:0000259" key="8">
    <source>
        <dbReference type="PROSITE" id="PS50112"/>
    </source>
</evidence>
<feature type="domain" description="PAS" evidence="8">
    <location>
        <begin position="727"/>
        <end position="798"/>
    </location>
</feature>
<dbReference type="InterPro" id="IPR001610">
    <property type="entry name" value="PAC"/>
</dbReference>
<feature type="domain" description="PAC" evidence="9">
    <location>
        <begin position="674"/>
        <end position="726"/>
    </location>
</feature>
<evidence type="ECO:0000256" key="7">
    <source>
        <dbReference type="ARBA" id="ARBA00023012"/>
    </source>
</evidence>
<dbReference type="SMART" id="SM00091">
    <property type="entry name" value="PAS"/>
    <property type="match status" value="4"/>
</dbReference>
<keyword evidence="4" id="KW-0547">Nucleotide-binding</keyword>
<dbReference type="KEGG" id="psel:GM415_06270"/>
<dbReference type="InterPro" id="IPR029787">
    <property type="entry name" value="Nucleotide_cyclase"/>
</dbReference>
<feature type="domain" description="PAS" evidence="8">
    <location>
        <begin position="351"/>
        <end position="422"/>
    </location>
</feature>
<protein>
    <submittedName>
        <fullName evidence="11">PAS domain S-box protein</fullName>
    </submittedName>
</protein>
<feature type="domain" description="PAC" evidence="9">
    <location>
        <begin position="805"/>
        <end position="855"/>
    </location>
</feature>
<dbReference type="NCBIfam" id="TIGR00229">
    <property type="entry name" value="sensory_box"/>
    <property type="match status" value="4"/>
</dbReference>
<dbReference type="RefSeq" id="WP_158946964.1">
    <property type="nucleotide sequence ID" value="NZ_CP046400.1"/>
</dbReference>
<sequence length="1018" mass="114121">MATFKEFIKLFGVLAVALLLLGAWFLHSRNQAHFDLLAERQQAEVDMISRTISRDLLSHASDARFLARLTSRYLVHAHQAVLRDLEDFFVDFGRSRDFYFSIRYLDASGMELVRVDRSYAGLIVTPRGMLQDKKERYYFQQTMTAGKNEVYISRFDLNVEHGKLEKPYRPTLRIGCPVFDDAGSRLGAVVINFEGRMLLNDIRLRAGTGEGMVLFCNGEGNWMLGPSEEEEWTHLIKDRGKASMPLRFPEAWSIISTNHKAQFATPQGLFTFDTIKVSPGELLQESTAPAGPHLKGWKILTWVPAEQLSITWSAMYITLGCLLFGLLGMGCWQVADNRTHRAEVMSRLRENEERTMAISQSSQDAIAMVDSRGAIVHWNPAAERLLGYARSEAMGNKLHDLLTPPEYRVSAESGMRGFMATGRGDILNKVVEVTVLHKDGRSIPMELAASSFKFKGDWYAVGFMRDISRRRKRELELRRSEETSRALINAPTESAMLIELSGSIRAINKVGAERLGGSVDELLGQDALELISPTMAEQSREMIKQIRETGEPYTFEEKLGDRWMLVNIYPVKAPDGVVDQLAIFIRDITEQRRAEAALMESEQRFRDVSEAVGEIIWETDAEGILTFVTSDIQAVGYQAEAMLGKSMAALLPEEEVEDFIHWRNGVYGRMEPFSNVEVRSRAGDGRVVWLEISGSPYFDRDQVFQGYRGAAMDITERKASEIAIKASERKLRALAESAYDAIVMINAQGLVSFWNGAAETLFGYTENEALGQDVHSLVVPPEDRGPIEQGMQRFARDGVGPAVGAVTEMVAMHKDGTRFEVERSIAGFQLAGEWYAVATIRDITERKATEAKLRELATTDSLTGLYNRRRFMELCEREFARSARYGRPLAMFMLDIDHFKDVNDEHGHDVGDLVLRSLSEISIIALRNADILGRLGGEEFGVLLPETDADAALDVAERLRLSIERTEINAGATTLRITVSIGVSVLVQDTHSIGELLKRADVALYEAKQTGRNRVVMG</sequence>
<dbReference type="Gene3D" id="3.30.450.20">
    <property type="entry name" value="PAS domain"/>
    <property type="match status" value="6"/>
</dbReference>
<dbReference type="GO" id="GO:0006355">
    <property type="term" value="P:regulation of DNA-templated transcription"/>
    <property type="evidence" value="ECO:0007669"/>
    <property type="project" value="InterPro"/>
</dbReference>
<dbReference type="InterPro" id="IPR048760">
    <property type="entry name" value="VP0354-like_sensor_dom"/>
</dbReference>
<dbReference type="InterPro" id="IPR052155">
    <property type="entry name" value="Biofilm_reg_signaling"/>
</dbReference>
<dbReference type="CDD" id="cd00130">
    <property type="entry name" value="PAS"/>
    <property type="match status" value="4"/>
</dbReference>
<dbReference type="Proteomes" id="UP000428328">
    <property type="component" value="Chromosome"/>
</dbReference>
<dbReference type="PROSITE" id="PS50887">
    <property type="entry name" value="GGDEF"/>
    <property type="match status" value="1"/>
</dbReference>
<dbReference type="GO" id="GO:0016020">
    <property type="term" value="C:membrane"/>
    <property type="evidence" value="ECO:0007669"/>
    <property type="project" value="UniProtKB-SubCell"/>
</dbReference>